<name>A0A6J5LJ05_9CAUD</name>
<accession>A0A6J5LJ05</accession>
<proteinExistence type="predicted"/>
<sequence length="223" mass="25582">MLLIEIIEPRATKEKIPVEKRALGAGAVAKVYPHETDPHMVVKKEKSHKDKRSLDRFGIHSRNDGFAYYVDAASPYMQSNPYLPRVYIKNTRQAKNGIVSYTYVIERLVDRFDSNSVTPELIDAIAEKILVDPYFVVRATKFEKWSKLTDYIDQAIRTNNYSTIKDKKLIEAGNIVHEAISKFKNDWPQSDATIRIDLHSGNFMIRMTPVGPQLVITDPLYSH</sequence>
<gene>
    <name evidence="1" type="ORF">UFOVP257_264</name>
</gene>
<evidence type="ECO:0000313" key="1">
    <source>
        <dbReference type="EMBL" id="CAB4133542.1"/>
    </source>
</evidence>
<organism evidence="1">
    <name type="scientific">uncultured Caudovirales phage</name>
    <dbReference type="NCBI Taxonomy" id="2100421"/>
    <lineage>
        <taxon>Viruses</taxon>
        <taxon>Duplodnaviria</taxon>
        <taxon>Heunggongvirae</taxon>
        <taxon>Uroviricota</taxon>
        <taxon>Caudoviricetes</taxon>
        <taxon>Peduoviridae</taxon>
        <taxon>Maltschvirus</taxon>
        <taxon>Maltschvirus maltsch</taxon>
    </lineage>
</organism>
<protein>
    <submittedName>
        <fullName evidence="1">Uncharacterized protein</fullName>
    </submittedName>
</protein>
<dbReference type="EMBL" id="LR796274">
    <property type="protein sequence ID" value="CAB4133542.1"/>
    <property type="molecule type" value="Genomic_DNA"/>
</dbReference>
<reference evidence="1" key="1">
    <citation type="submission" date="2020-04" db="EMBL/GenBank/DDBJ databases">
        <authorList>
            <person name="Chiriac C."/>
            <person name="Salcher M."/>
            <person name="Ghai R."/>
            <person name="Kavagutti S V."/>
        </authorList>
    </citation>
    <scope>NUCLEOTIDE SEQUENCE</scope>
</reference>